<dbReference type="EMBL" id="WUAV01000002">
    <property type="protein sequence ID" value="KAF1767592.1"/>
    <property type="molecule type" value="Genomic_DNA"/>
</dbReference>
<reference evidence="2 3" key="1">
    <citation type="submission" date="2019-12" db="EMBL/GenBank/DDBJ databases">
        <title>Chromosome-level assembly of the Caenorhabditis remanei genome.</title>
        <authorList>
            <person name="Teterina A.A."/>
            <person name="Willis J.H."/>
            <person name="Phillips P.C."/>
        </authorList>
    </citation>
    <scope>NUCLEOTIDE SEQUENCE [LARGE SCALE GENOMIC DNA]</scope>
    <source>
        <strain evidence="2 3">PX506</strain>
        <tissue evidence="2">Whole organism</tissue>
    </source>
</reference>
<feature type="compositionally biased region" description="Low complexity" evidence="1">
    <location>
        <begin position="157"/>
        <end position="170"/>
    </location>
</feature>
<dbReference type="RefSeq" id="XP_053590485.1">
    <property type="nucleotide sequence ID" value="XM_053726291.1"/>
</dbReference>
<dbReference type="AlphaFoldDB" id="A0A6A5HP66"/>
<feature type="region of interest" description="Disordered" evidence="1">
    <location>
        <begin position="117"/>
        <end position="170"/>
    </location>
</feature>
<feature type="compositionally biased region" description="Polar residues" evidence="1">
    <location>
        <begin position="141"/>
        <end position="156"/>
    </location>
</feature>
<organism evidence="2 3">
    <name type="scientific">Caenorhabditis remanei</name>
    <name type="common">Caenorhabditis vulgaris</name>
    <dbReference type="NCBI Taxonomy" id="31234"/>
    <lineage>
        <taxon>Eukaryota</taxon>
        <taxon>Metazoa</taxon>
        <taxon>Ecdysozoa</taxon>
        <taxon>Nematoda</taxon>
        <taxon>Chromadorea</taxon>
        <taxon>Rhabditida</taxon>
        <taxon>Rhabditina</taxon>
        <taxon>Rhabditomorpha</taxon>
        <taxon>Rhabditoidea</taxon>
        <taxon>Rhabditidae</taxon>
        <taxon>Peloderinae</taxon>
        <taxon>Caenorhabditis</taxon>
    </lineage>
</organism>
<proteinExistence type="predicted"/>
<evidence type="ECO:0000313" key="3">
    <source>
        <dbReference type="Proteomes" id="UP000483820"/>
    </source>
</evidence>
<dbReference type="KEGG" id="crq:GCK72_007551"/>
<accession>A0A6A5HP66</accession>
<sequence>MVSSQSSHSSRDSWRPDAVDETLTLEFGSPLSLNSGNVMANKKIGIGHANCICTCKCGAHHKAAEQENVGPQGTWEKSVSAMLYAKPEELIGAYRKPEPAKSSAELLAKMAAARQSESGFWGNPGESSNSGTFGHIGKRSALSNESKGNDGPSGTYNLFGGSNNLLSLGK</sequence>
<evidence type="ECO:0000313" key="2">
    <source>
        <dbReference type="EMBL" id="KAF1767592.1"/>
    </source>
</evidence>
<protein>
    <submittedName>
        <fullName evidence="2">Uncharacterized protein</fullName>
    </submittedName>
</protein>
<name>A0A6A5HP66_CAERE</name>
<dbReference type="CTD" id="78774448"/>
<evidence type="ECO:0000256" key="1">
    <source>
        <dbReference type="SAM" id="MobiDB-lite"/>
    </source>
</evidence>
<comment type="caution">
    <text evidence="2">The sequence shown here is derived from an EMBL/GenBank/DDBJ whole genome shotgun (WGS) entry which is preliminary data.</text>
</comment>
<gene>
    <name evidence="2" type="ORF">GCK72_007551</name>
</gene>
<dbReference type="GeneID" id="78774448"/>
<dbReference type="Proteomes" id="UP000483820">
    <property type="component" value="Chromosome II"/>
</dbReference>